<keyword evidence="3" id="KW-1185">Reference proteome</keyword>
<gene>
    <name evidence="2" type="ORF">MONAX_5E029302</name>
</gene>
<proteinExistence type="predicted"/>
<sequence length="162" mass="16898">MGQAAAPAPLVLQDWTVHRKEARNRPSLCPRSQGHQPQMCCSPASWGPGAAGRAEPQLYGADAPCSQDALSRGVAVLQAALTRRALGPPVKEARLGLALPLPDQLCYPCLHLGQPRAPGPQAESLQGLQGHHSVQGQTVAPGGEGPPQVALRGRAGLRAERP</sequence>
<feature type="compositionally biased region" description="Polar residues" evidence="1">
    <location>
        <begin position="123"/>
        <end position="138"/>
    </location>
</feature>
<dbReference type="EMBL" id="CABDUW010002264">
    <property type="protein sequence ID" value="VTJ86106.1"/>
    <property type="molecule type" value="Genomic_DNA"/>
</dbReference>
<protein>
    <submittedName>
        <fullName evidence="2">Uncharacterized protein</fullName>
    </submittedName>
</protein>
<evidence type="ECO:0000313" key="2">
    <source>
        <dbReference type="EMBL" id="VTJ86106.1"/>
    </source>
</evidence>
<feature type="non-terminal residue" evidence="2">
    <location>
        <position position="162"/>
    </location>
</feature>
<dbReference type="Proteomes" id="UP000335636">
    <property type="component" value="Unassembled WGS sequence"/>
</dbReference>
<accession>A0A5E4CWB9</accession>
<dbReference type="AlphaFoldDB" id="A0A5E4CWB9"/>
<comment type="caution">
    <text evidence="2">The sequence shown here is derived from an EMBL/GenBank/DDBJ whole genome shotgun (WGS) entry which is preliminary data.</text>
</comment>
<name>A0A5E4CWB9_MARMO</name>
<reference evidence="2" key="1">
    <citation type="submission" date="2019-04" db="EMBL/GenBank/DDBJ databases">
        <authorList>
            <person name="Alioto T."/>
            <person name="Alioto T."/>
        </authorList>
    </citation>
    <scope>NUCLEOTIDE SEQUENCE [LARGE SCALE GENOMIC DNA]</scope>
</reference>
<feature type="region of interest" description="Disordered" evidence="1">
    <location>
        <begin position="117"/>
        <end position="162"/>
    </location>
</feature>
<evidence type="ECO:0000256" key="1">
    <source>
        <dbReference type="SAM" id="MobiDB-lite"/>
    </source>
</evidence>
<organism evidence="2 3">
    <name type="scientific">Marmota monax</name>
    <name type="common">Woodchuck</name>
    <dbReference type="NCBI Taxonomy" id="9995"/>
    <lineage>
        <taxon>Eukaryota</taxon>
        <taxon>Metazoa</taxon>
        <taxon>Chordata</taxon>
        <taxon>Craniata</taxon>
        <taxon>Vertebrata</taxon>
        <taxon>Euteleostomi</taxon>
        <taxon>Mammalia</taxon>
        <taxon>Eutheria</taxon>
        <taxon>Euarchontoglires</taxon>
        <taxon>Glires</taxon>
        <taxon>Rodentia</taxon>
        <taxon>Sciuromorpha</taxon>
        <taxon>Sciuridae</taxon>
        <taxon>Xerinae</taxon>
        <taxon>Marmotini</taxon>
        <taxon>Marmota</taxon>
    </lineage>
</organism>
<evidence type="ECO:0000313" key="3">
    <source>
        <dbReference type="Proteomes" id="UP000335636"/>
    </source>
</evidence>